<evidence type="ECO:0000313" key="1">
    <source>
        <dbReference type="EMBL" id="SVC65735.1"/>
    </source>
</evidence>
<dbReference type="EMBL" id="UINC01103392">
    <property type="protein sequence ID" value="SVC65735.1"/>
    <property type="molecule type" value="Genomic_DNA"/>
</dbReference>
<organism evidence="1">
    <name type="scientific">marine metagenome</name>
    <dbReference type="NCBI Taxonomy" id="408172"/>
    <lineage>
        <taxon>unclassified sequences</taxon>
        <taxon>metagenomes</taxon>
        <taxon>ecological metagenomes</taxon>
    </lineage>
</organism>
<gene>
    <name evidence="1" type="ORF">METZ01_LOCUS318589</name>
</gene>
<feature type="non-terminal residue" evidence="1">
    <location>
        <position position="1"/>
    </location>
</feature>
<accession>A0A382NZE9</accession>
<reference evidence="1" key="1">
    <citation type="submission" date="2018-05" db="EMBL/GenBank/DDBJ databases">
        <authorList>
            <person name="Lanie J.A."/>
            <person name="Ng W.-L."/>
            <person name="Kazmierczak K.M."/>
            <person name="Andrzejewski T.M."/>
            <person name="Davidsen T.M."/>
            <person name="Wayne K.J."/>
            <person name="Tettelin H."/>
            <person name="Glass J.I."/>
            <person name="Rusch D."/>
            <person name="Podicherti R."/>
            <person name="Tsui H.-C.T."/>
            <person name="Winkler M.E."/>
        </authorList>
    </citation>
    <scope>NUCLEOTIDE SEQUENCE</scope>
</reference>
<name>A0A382NZE9_9ZZZZ</name>
<sequence>KLIYFLVKQLFSDKTSFQKKSTHIVFSTGEGHDLKNYNKFLRDSNVEVIHMEAFNTSQKTSFNIVELKLAFSLFLENVQEARSILKLKLPLELRKKIVNTTLPNLALYTYLCAFFSAIKEQIPNVKIFHSNALLLASAATREGLEVVCMYHGLADKTSIASYPFYDRIYVYSVEEKDYFEDISPNSNVCLYPVQELSNLEKRVIIFSRPCDSLMSEKTILEILNFFLKKDYQIFLKKHPTYTGSLASKIASKYNLEMITLEKDASESILHLRPSFSIGGGSTALCESLRHGVIPISLDDLDTDFSWAIYPFKKRTLSWKEEKERIFELLEDMNLYSKILSELRTR</sequence>
<proteinExistence type="predicted"/>
<dbReference type="AlphaFoldDB" id="A0A382NZE9"/>
<protein>
    <submittedName>
        <fullName evidence="1">Uncharacterized protein</fullName>
    </submittedName>
</protein>